<evidence type="ECO:0000313" key="2">
    <source>
        <dbReference type="Proteomes" id="UP001184614"/>
    </source>
</evidence>
<protein>
    <submittedName>
        <fullName evidence="1">Uncharacterized protein (TIGR02301 family)</fullName>
    </submittedName>
</protein>
<gene>
    <name evidence="1" type="ORF">J2782_001115</name>
</gene>
<dbReference type="Proteomes" id="UP001184614">
    <property type="component" value="Unassembled WGS sequence"/>
</dbReference>
<dbReference type="InterPro" id="IPR012645">
    <property type="entry name" value="CHP02301"/>
</dbReference>
<proteinExistence type="predicted"/>
<sequence length="146" mass="16677">MLRRHEVAVFASKKAIRRKGLSLRSNTLSLIMISFWLGMASPALTAQNTPYEGKMQRLSEVLGSLHYLRNLCGETSNEWRERMDTIIAAEKPDETERVRLISSFNHGYRAFSNNYLRCTPSALAAIDRYMKEGESLSNELISRYGN</sequence>
<dbReference type="EMBL" id="JAVDQT010000001">
    <property type="protein sequence ID" value="MDR6431410.1"/>
    <property type="molecule type" value="Genomic_DNA"/>
</dbReference>
<comment type="caution">
    <text evidence="1">The sequence shown here is derived from an EMBL/GenBank/DDBJ whole genome shotgun (WGS) entry which is preliminary data.</text>
</comment>
<keyword evidence="2" id="KW-1185">Reference proteome</keyword>
<accession>A0ABU1M5R7</accession>
<name>A0ABU1M5R7_9HYPH</name>
<dbReference type="Pfam" id="PF09539">
    <property type="entry name" value="DUF2385"/>
    <property type="match status" value="1"/>
</dbReference>
<dbReference type="NCBIfam" id="TIGR02301">
    <property type="entry name" value="TIGR02301 family protein"/>
    <property type="match status" value="1"/>
</dbReference>
<organism evidence="1 2">
    <name type="scientific">Brucella pseudogrignonensis</name>
    <dbReference type="NCBI Taxonomy" id="419475"/>
    <lineage>
        <taxon>Bacteria</taxon>
        <taxon>Pseudomonadati</taxon>
        <taxon>Pseudomonadota</taxon>
        <taxon>Alphaproteobacteria</taxon>
        <taxon>Hyphomicrobiales</taxon>
        <taxon>Brucellaceae</taxon>
        <taxon>Brucella/Ochrobactrum group</taxon>
        <taxon>Brucella</taxon>
    </lineage>
</organism>
<evidence type="ECO:0000313" key="1">
    <source>
        <dbReference type="EMBL" id="MDR6431410.1"/>
    </source>
</evidence>
<reference evidence="1 2" key="1">
    <citation type="submission" date="2023-07" db="EMBL/GenBank/DDBJ databases">
        <title>Sorghum-associated microbial communities from plants grown in Nebraska, USA.</title>
        <authorList>
            <person name="Schachtman D."/>
        </authorList>
    </citation>
    <scope>NUCLEOTIDE SEQUENCE [LARGE SCALE GENOMIC DNA]</scope>
    <source>
        <strain evidence="1 2">DS1730</strain>
    </source>
</reference>